<reference evidence="1" key="1">
    <citation type="journal article" date="2020" name="Nature">
        <title>Giant virus diversity and host interactions through global metagenomics.</title>
        <authorList>
            <person name="Schulz F."/>
            <person name="Roux S."/>
            <person name="Paez-Espino D."/>
            <person name="Jungbluth S."/>
            <person name="Walsh D.A."/>
            <person name="Denef V.J."/>
            <person name="McMahon K.D."/>
            <person name="Konstantinidis K.T."/>
            <person name="Eloe-Fadrosh E.A."/>
            <person name="Kyrpides N.C."/>
            <person name="Woyke T."/>
        </authorList>
    </citation>
    <scope>NUCLEOTIDE SEQUENCE</scope>
    <source>
        <strain evidence="1">GVMAG-S-ERX556049-19</strain>
    </source>
</reference>
<accession>A0A6C0F7W4</accession>
<proteinExistence type="predicted"/>
<evidence type="ECO:0000313" key="1">
    <source>
        <dbReference type="EMBL" id="QHT37778.1"/>
    </source>
</evidence>
<sequence length="220" mass="27020">MKYNFLFLLSCSPLILSRRLFQRPYKNPIQYRNFHIPSSSIQTKLWRQQQLWYKNGKHNECELYQKPLIEKITQKKLEKSNERLHTQQYDMNEVNRPMKNIDGLEWTENFDGYIFDKNKEFYFNLKLICDDGGAQTRSIRETYFFIKNQLEHVKHNYEETKNKKYFINILDGNTCHRYMKNFLYLMNKKEYTKEKAQVFVGDMDEFQNYWLNSHSFDTEM</sequence>
<name>A0A6C0F7W4_9ZZZZ</name>
<dbReference type="EMBL" id="MN738820">
    <property type="protein sequence ID" value="QHT37778.1"/>
    <property type="molecule type" value="Genomic_DNA"/>
</dbReference>
<protein>
    <submittedName>
        <fullName evidence="1">Uncharacterized protein</fullName>
    </submittedName>
</protein>
<organism evidence="1">
    <name type="scientific">viral metagenome</name>
    <dbReference type="NCBI Taxonomy" id="1070528"/>
    <lineage>
        <taxon>unclassified sequences</taxon>
        <taxon>metagenomes</taxon>
        <taxon>organismal metagenomes</taxon>
    </lineage>
</organism>
<dbReference type="AlphaFoldDB" id="A0A6C0F7W4"/>